<feature type="region of interest" description="Disordered" evidence="2">
    <location>
        <begin position="251"/>
        <end position="304"/>
    </location>
</feature>
<feature type="coiled-coil region" evidence="1">
    <location>
        <begin position="18"/>
        <end position="45"/>
    </location>
</feature>
<dbReference type="GO" id="GO:0000724">
    <property type="term" value="P:double-strand break repair via homologous recombination"/>
    <property type="evidence" value="ECO:0007669"/>
    <property type="project" value="InterPro"/>
</dbReference>
<feature type="domain" description="Partner and localiser of BRCA2 WD40" evidence="3">
    <location>
        <begin position="938"/>
        <end position="1234"/>
    </location>
</feature>
<dbReference type="InterPro" id="IPR031920">
    <property type="entry name" value="PALB2_WD40"/>
</dbReference>
<dbReference type="GeneTree" id="ENSGT00390000014423"/>
<dbReference type="PANTHER" id="PTHR14662:SF2">
    <property type="entry name" value="PARTNER AND LOCALIZER OF BRCA2"/>
    <property type="match status" value="1"/>
</dbReference>
<feature type="region of interest" description="Disordered" evidence="2">
    <location>
        <begin position="889"/>
        <end position="919"/>
    </location>
</feature>
<dbReference type="Gene3D" id="2.130.10.10">
    <property type="entry name" value="YVTN repeat-like/Quinoprotein amine dehydrogenase"/>
    <property type="match status" value="1"/>
</dbReference>
<feature type="region of interest" description="Disordered" evidence="2">
    <location>
        <begin position="525"/>
        <end position="547"/>
    </location>
</feature>
<dbReference type="GeneID" id="103383450"/>
<dbReference type="InterPro" id="IPR036322">
    <property type="entry name" value="WD40_repeat_dom_sf"/>
</dbReference>
<evidence type="ECO:0000256" key="1">
    <source>
        <dbReference type="SAM" id="Coils"/>
    </source>
</evidence>
<dbReference type="Pfam" id="PF16756">
    <property type="entry name" value="PALB2_WD40"/>
    <property type="match status" value="1"/>
</dbReference>
<dbReference type="Proteomes" id="UP000265120">
    <property type="component" value="Chromosome 9"/>
</dbReference>
<feature type="compositionally biased region" description="Pro residues" evidence="2">
    <location>
        <begin position="468"/>
        <end position="481"/>
    </location>
</feature>
<feature type="compositionally biased region" description="Polar residues" evidence="2">
    <location>
        <begin position="690"/>
        <end position="710"/>
    </location>
</feature>
<feature type="region of interest" description="Disordered" evidence="2">
    <location>
        <begin position="611"/>
        <end position="727"/>
    </location>
</feature>
<proteinExistence type="predicted"/>
<feature type="compositionally biased region" description="Basic and acidic residues" evidence="2">
    <location>
        <begin position="663"/>
        <end position="676"/>
    </location>
</feature>
<dbReference type="AlphaFoldDB" id="A0A3P8URE1"/>
<feature type="compositionally biased region" description="Basic and acidic residues" evidence="2">
    <location>
        <begin position="266"/>
        <end position="278"/>
    </location>
</feature>
<feature type="compositionally biased region" description="Low complexity" evidence="2">
    <location>
        <begin position="287"/>
        <end position="298"/>
    </location>
</feature>
<accession>A0A3P8URE1</accession>
<sequence>MERDVEEQLKTTLMYDDKEKLRRKLEILQREYVRTAEKLKRAERLEAVRHHVKNRIIQQNHQGQSDKDVTSKLQISQSPLKLNPGSAAADNGSWDNDNTRGRHVIRILLPSDSSCQQSPDPCHDGEGGQRFSPALRLRSRRSRLRLERRSTEASVNPDNHEEAEEKGKEMESFKIEKEVEEIQRATVEVKYEEEEGTVNETEDLFSGSTSLTHSHWETHPYTANIGDKEEEEKTPLESSALPVKFGNLTEDTEQTSRVCTLKRKRKQEEERNDVEMNKCHGPPVSSAENRNNNAEQNATVKKENKSYNENNVVVKKRQSVGLLDSCTLVEGLIFPAEYYVRTTRRMTMSQSQPDMQAVILSQLNMGRHRRSRGRGRGANTRRWQSDVCSGQTASSPLTTSSGHEPSNNSLVDGAAEVTVDHQSSSHITERNQSSPGTCTPAARRGGRRKGTRARRRRQTPVSGRDEQPTPPLSSSPCPPDPVTDAGQTVLHLSTPTQHAPAVTGDQSGPASGQQQNVYPMFVRRSNREKSQMSQSPSSCQSLLLPSSPPAQTPVLPLPSLTSISVLKTLVSLETHQDFHLPDDQFASLKLQKLQQVVTEAGVEHFSSPFCKTRSSVSRGLPPCSSNDTDLSLPLTLSLTPTVAKSQNRAPMNGKSLNKQSKRSLSEEPLSSRDQCENVKSQPGSVAVSVIQPSAATEQTTDTNPETQPSERSAESPRGEVNDQVTGQSTDYGVEQSALERDHRPSNEERESGAVIKHLSFDWPLQETPVIGCSAARSCDVSEAAGVMSLVQDLKTDEKCLPRHDVTSQPSALTAPSPFTTPHLTSPAPPSVGLTPHPVSPGLPPTPSPSAPVLNLAPSPPSPTAFTPSPPSLSPCPSFTCFPSRDSPVVPIEAPLEPKPSDTQCLSAEPQEKSSTETLKTPAGGRLVDACCLSGPSGRLYVAAAGKWAACLWSRTETSDWTLIHTWTFRHPVINVFPVPDAAGLMFVTLGQLEIREVRTLSCTSFMQMLLCEGVVQAAVGVYKSRVVTSSHSSAGSTLQVFDQSDHSRKPNAHSLVSPGVRVGALAPVEGLSDALIGSDETARVFIWHLETGQLLRTLVLPDALMPSVCLRGFSYRGVLFVLLQHQQLVTVEEEREKRAFFSVVAVNPLNRTSMVLTQLYPPTVWSGRLCEADVNSSSVVGLSQNGCVCVWELQRHRASRMVWAPEKEGWQLARWGGGGGDTLLTAHHSGDVTLHYFSQI</sequence>
<name>A0A3P8URE1_CYNSE</name>
<dbReference type="GO" id="GO:0003677">
    <property type="term" value="F:DNA binding"/>
    <property type="evidence" value="ECO:0007669"/>
    <property type="project" value="InterPro"/>
</dbReference>
<dbReference type="RefSeq" id="XP_016891100.1">
    <property type="nucleotide sequence ID" value="XM_017035611.2"/>
</dbReference>
<feature type="region of interest" description="Disordered" evidence="2">
    <location>
        <begin position="112"/>
        <end position="171"/>
    </location>
</feature>
<evidence type="ECO:0000313" key="4">
    <source>
        <dbReference type="Ensembl" id="ENSCSEP00000003271.1"/>
    </source>
</evidence>
<keyword evidence="5" id="KW-1185">Reference proteome</keyword>
<feature type="compositionally biased region" description="Low complexity" evidence="2">
    <location>
        <begin position="627"/>
        <end position="641"/>
    </location>
</feature>
<feature type="region of interest" description="Disordered" evidence="2">
    <location>
        <begin position="361"/>
        <end position="487"/>
    </location>
</feature>
<feature type="compositionally biased region" description="Polar residues" evidence="2">
    <location>
        <begin position="386"/>
        <end position="410"/>
    </location>
</feature>
<feature type="compositionally biased region" description="Basic residues" evidence="2">
    <location>
        <begin position="366"/>
        <end position="375"/>
    </location>
</feature>
<protein>
    <submittedName>
        <fullName evidence="4">Partner and localizer of BRCA2</fullName>
    </submittedName>
</protein>
<keyword evidence="1" id="KW-0175">Coiled coil</keyword>
<dbReference type="RefSeq" id="XP_008314781.1">
    <property type="nucleotide sequence ID" value="XM_008316559.3"/>
</dbReference>
<dbReference type="OrthoDB" id="9936560at2759"/>
<feature type="compositionally biased region" description="Polar residues" evidence="2">
    <location>
        <begin position="806"/>
        <end position="823"/>
    </location>
</feature>
<feature type="compositionally biased region" description="Polar residues" evidence="2">
    <location>
        <begin position="504"/>
        <end position="515"/>
    </location>
</feature>
<reference evidence="4 5" key="1">
    <citation type="journal article" date="2014" name="Nat. Genet.">
        <title>Whole-genome sequence of a flatfish provides insights into ZW sex chromosome evolution and adaptation to a benthic lifestyle.</title>
        <authorList>
            <person name="Chen S."/>
            <person name="Zhang G."/>
            <person name="Shao C."/>
            <person name="Huang Q."/>
            <person name="Liu G."/>
            <person name="Zhang P."/>
            <person name="Song W."/>
            <person name="An N."/>
            <person name="Chalopin D."/>
            <person name="Volff J.N."/>
            <person name="Hong Y."/>
            <person name="Li Q."/>
            <person name="Sha Z."/>
            <person name="Zhou H."/>
            <person name="Xie M."/>
            <person name="Yu Q."/>
            <person name="Liu Y."/>
            <person name="Xiang H."/>
            <person name="Wang N."/>
            <person name="Wu K."/>
            <person name="Yang C."/>
            <person name="Zhou Q."/>
            <person name="Liao X."/>
            <person name="Yang L."/>
            <person name="Hu Q."/>
            <person name="Zhang J."/>
            <person name="Meng L."/>
            <person name="Jin L."/>
            <person name="Tian Y."/>
            <person name="Lian J."/>
            <person name="Yang J."/>
            <person name="Miao G."/>
            <person name="Liu S."/>
            <person name="Liang Z."/>
            <person name="Yan F."/>
            <person name="Li Y."/>
            <person name="Sun B."/>
            <person name="Zhang H."/>
            <person name="Zhang J."/>
            <person name="Zhu Y."/>
            <person name="Du M."/>
            <person name="Zhao Y."/>
            <person name="Schartl M."/>
            <person name="Tang Q."/>
            <person name="Wang J."/>
        </authorList>
    </citation>
    <scope>NUCLEOTIDE SEQUENCE</scope>
</reference>
<dbReference type="Ensembl" id="ENSCSET00000003316.1">
    <property type="protein sequence ID" value="ENSCSEP00000003271.1"/>
    <property type="gene ID" value="ENSCSEG00000002139.1"/>
</dbReference>
<dbReference type="OMA" id="IHQADET"/>
<dbReference type="STRING" id="244447.ENSCSEP00000003271"/>
<dbReference type="CTD" id="79728"/>
<evidence type="ECO:0000259" key="3">
    <source>
        <dbReference type="Pfam" id="PF16756"/>
    </source>
</evidence>
<dbReference type="GO" id="GO:0005654">
    <property type="term" value="C:nucleoplasm"/>
    <property type="evidence" value="ECO:0007669"/>
    <property type="project" value="TreeGrafter"/>
</dbReference>
<feature type="compositionally biased region" description="Polar residues" evidence="2">
    <location>
        <begin position="642"/>
        <end position="658"/>
    </location>
</feature>
<dbReference type="PANTHER" id="PTHR14662">
    <property type="entry name" value="PARTNER AND LOCALIZER OF BRCA2"/>
    <property type="match status" value="1"/>
</dbReference>
<reference evidence="4" key="2">
    <citation type="submission" date="2025-08" db="UniProtKB">
        <authorList>
            <consortium name="Ensembl"/>
        </authorList>
    </citation>
    <scope>IDENTIFICATION</scope>
</reference>
<feature type="compositionally biased region" description="Basic and acidic residues" evidence="2">
    <location>
        <begin position="158"/>
        <end position="171"/>
    </location>
</feature>
<reference evidence="4" key="3">
    <citation type="submission" date="2025-09" db="UniProtKB">
        <authorList>
            <consortium name="Ensembl"/>
        </authorList>
    </citation>
    <scope>IDENTIFICATION</scope>
</reference>
<feature type="compositionally biased region" description="Pro residues" evidence="2">
    <location>
        <begin position="857"/>
        <end position="870"/>
    </location>
</feature>
<feature type="region of interest" description="Disordered" evidence="2">
    <location>
        <begin position="496"/>
        <end position="515"/>
    </location>
</feature>
<feature type="compositionally biased region" description="Polar residues" evidence="2">
    <location>
        <begin position="420"/>
        <end position="437"/>
    </location>
</feature>
<dbReference type="InterPro" id="IPR015943">
    <property type="entry name" value="WD40/YVTN_repeat-like_dom_sf"/>
</dbReference>
<dbReference type="SUPFAM" id="SSF50978">
    <property type="entry name" value="WD40 repeat-like"/>
    <property type="match status" value="1"/>
</dbReference>
<organism evidence="4 5">
    <name type="scientific">Cynoglossus semilaevis</name>
    <name type="common">Tongue sole</name>
    <dbReference type="NCBI Taxonomy" id="244447"/>
    <lineage>
        <taxon>Eukaryota</taxon>
        <taxon>Metazoa</taxon>
        <taxon>Chordata</taxon>
        <taxon>Craniata</taxon>
        <taxon>Vertebrata</taxon>
        <taxon>Euteleostomi</taxon>
        <taxon>Actinopterygii</taxon>
        <taxon>Neopterygii</taxon>
        <taxon>Teleostei</taxon>
        <taxon>Neoteleostei</taxon>
        <taxon>Acanthomorphata</taxon>
        <taxon>Carangaria</taxon>
        <taxon>Pleuronectiformes</taxon>
        <taxon>Pleuronectoidei</taxon>
        <taxon>Cynoglossidae</taxon>
        <taxon>Cynoglossinae</taxon>
        <taxon>Cynoglossus</taxon>
    </lineage>
</organism>
<feature type="compositionally biased region" description="Low complexity" evidence="2">
    <location>
        <begin position="531"/>
        <end position="545"/>
    </location>
</feature>
<evidence type="ECO:0000256" key="2">
    <source>
        <dbReference type="SAM" id="MobiDB-lite"/>
    </source>
</evidence>
<feature type="compositionally biased region" description="Basic residues" evidence="2">
    <location>
        <begin position="444"/>
        <end position="458"/>
    </location>
</feature>
<dbReference type="InParanoid" id="A0A3P8URE1"/>
<evidence type="ECO:0000313" key="5">
    <source>
        <dbReference type="Proteomes" id="UP000265120"/>
    </source>
</evidence>
<feature type="region of interest" description="Disordered" evidence="2">
    <location>
        <begin position="79"/>
        <end position="99"/>
    </location>
</feature>
<feature type="compositionally biased region" description="Pro residues" evidence="2">
    <location>
        <begin position="837"/>
        <end position="849"/>
    </location>
</feature>
<feature type="region of interest" description="Disordered" evidence="2">
    <location>
        <begin position="800"/>
        <end position="870"/>
    </location>
</feature>
<feature type="compositionally biased region" description="Basic and acidic residues" evidence="2">
    <location>
        <begin position="711"/>
        <end position="720"/>
    </location>
</feature>
<dbReference type="InterPro" id="IPR042417">
    <property type="entry name" value="PALB2"/>
</dbReference>